<dbReference type="Proteomes" id="UP000008311">
    <property type="component" value="Unassembled WGS sequence"/>
</dbReference>
<dbReference type="InParanoid" id="B9RPZ3"/>
<proteinExistence type="predicted"/>
<dbReference type="AlphaFoldDB" id="B9RPZ3"/>
<protein>
    <submittedName>
        <fullName evidence="1">Uncharacterized protein</fullName>
    </submittedName>
</protein>
<sequence length="174" mass="19102">MEGTKEGLPKKMKLELPNVVKWKTKNLNPCTLCHQLERDESGGMSFPRLEGMRESLGKIRANVQVVLRKESETTSLLFKQCQSLELKTRHCGIGLHKKGLDALIFYPQGEIEGVSNSKPAQGVGTSALAQDPPLNVLSHQVCGAMDFAIPLKSPLVYTEDTIESDSISKKLGLV</sequence>
<reference evidence="2" key="1">
    <citation type="journal article" date="2010" name="Nat. Biotechnol.">
        <title>Draft genome sequence of the oilseed species Ricinus communis.</title>
        <authorList>
            <person name="Chan A.P."/>
            <person name="Crabtree J."/>
            <person name="Zhao Q."/>
            <person name="Lorenzi H."/>
            <person name="Orvis J."/>
            <person name="Puiu D."/>
            <person name="Melake-Berhan A."/>
            <person name="Jones K.M."/>
            <person name="Redman J."/>
            <person name="Chen G."/>
            <person name="Cahoon E.B."/>
            <person name="Gedil M."/>
            <person name="Stanke M."/>
            <person name="Haas B.J."/>
            <person name="Wortman J.R."/>
            <person name="Fraser-Liggett C.M."/>
            <person name="Ravel J."/>
            <person name="Rabinowicz P.D."/>
        </authorList>
    </citation>
    <scope>NUCLEOTIDE SEQUENCE [LARGE SCALE GENOMIC DNA]</scope>
    <source>
        <strain evidence="2">cv. Hale</strain>
    </source>
</reference>
<evidence type="ECO:0000313" key="2">
    <source>
        <dbReference type="Proteomes" id="UP000008311"/>
    </source>
</evidence>
<keyword evidence="2" id="KW-1185">Reference proteome</keyword>
<evidence type="ECO:0000313" key="1">
    <source>
        <dbReference type="EMBL" id="EEF46554.1"/>
    </source>
</evidence>
<accession>B9RPZ3</accession>
<dbReference type="EMBL" id="EQ973799">
    <property type="protein sequence ID" value="EEF46554.1"/>
    <property type="molecule type" value="Genomic_DNA"/>
</dbReference>
<name>B9RPZ3_RICCO</name>
<organism evidence="1 2">
    <name type="scientific">Ricinus communis</name>
    <name type="common">Castor bean</name>
    <dbReference type="NCBI Taxonomy" id="3988"/>
    <lineage>
        <taxon>Eukaryota</taxon>
        <taxon>Viridiplantae</taxon>
        <taxon>Streptophyta</taxon>
        <taxon>Embryophyta</taxon>
        <taxon>Tracheophyta</taxon>
        <taxon>Spermatophyta</taxon>
        <taxon>Magnoliopsida</taxon>
        <taxon>eudicotyledons</taxon>
        <taxon>Gunneridae</taxon>
        <taxon>Pentapetalae</taxon>
        <taxon>rosids</taxon>
        <taxon>fabids</taxon>
        <taxon>Malpighiales</taxon>
        <taxon>Euphorbiaceae</taxon>
        <taxon>Acalyphoideae</taxon>
        <taxon>Acalypheae</taxon>
        <taxon>Ricinus</taxon>
    </lineage>
</organism>
<gene>
    <name evidence="1" type="ORF">RCOM_1660740</name>
</gene>